<feature type="region of interest" description="Disordered" evidence="1">
    <location>
        <begin position="1"/>
        <end position="26"/>
    </location>
</feature>
<proteinExistence type="predicted"/>
<dbReference type="EMBL" id="KQ979579">
    <property type="protein sequence ID" value="KYN20647.1"/>
    <property type="molecule type" value="Genomic_DNA"/>
</dbReference>
<dbReference type="Proteomes" id="UP000078492">
    <property type="component" value="Unassembled WGS sequence"/>
</dbReference>
<sequence length="69" mass="7887">MHERPGSEKEERLAPVVNEIETEQPPGTVRHLKNYSVAQTHKTENSVLEITRATRSGQEPVYMNKDARD</sequence>
<evidence type="ECO:0000256" key="1">
    <source>
        <dbReference type="SAM" id="MobiDB-lite"/>
    </source>
</evidence>
<reference evidence="2 3" key="1">
    <citation type="submission" date="2015-09" db="EMBL/GenBank/DDBJ databases">
        <title>Trachymyrmex cornetzi WGS genome.</title>
        <authorList>
            <person name="Nygaard S."/>
            <person name="Hu H."/>
            <person name="Boomsma J."/>
            <person name="Zhang G."/>
        </authorList>
    </citation>
    <scope>NUCLEOTIDE SEQUENCE [LARGE SCALE GENOMIC DNA]</scope>
    <source>
        <strain evidence="2">Tcor2-1</strain>
        <tissue evidence="2">Whole body</tissue>
    </source>
</reference>
<name>A0A195E706_9HYME</name>
<dbReference type="AlphaFoldDB" id="A0A195E706"/>
<feature type="compositionally biased region" description="Basic and acidic residues" evidence="1">
    <location>
        <begin position="1"/>
        <end position="13"/>
    </location>
</feature>
<gene>
    <name evidence="2" type="ORF">ALC57_06964</name>
</gene>
<protein>
    <submittedName>
        <fullName evidence="2">Uncharacterized protein</fullName>
    </submittedName>
</protein>
<evidence type="ECO:0000313" key="2">
    <source>
        <dbReference type="EMBL" id="KYN20647.1"/>
    </source>
</evidence>
<organism evidence="2 3">
    <name type="scientific">Trachymyrmex cornetzi</name>
    <dbReference type="NCBI Taxonomy" id="471704"/>
    <lineage>
        <taxon>Eukaryota</taxon>
        <taxon>Metazoa</taxon>
        <taxon>Ecdysozoa</taxon>
        <taxon>Arthropoda</taxon>
        <taxon>Hexapoda</taxon>
        <taxon>Insecta</taxon>
        <taxon>Pterygota</taxon>
        <taxon>Neoptera</taxon>
        <taxon>Endopterygota</taxon>
        <taxon>Hymenoptera</taxon>
        <taxon>Apocrita</taxon>
        <taxon>Aculeata</taxon>
        <taxon>Formicoidea</taxon>
        <taxon>Formicidae</taxon>
        <taxon>Myrmicinae</taxon>
        <taxon>Trachymyrmex</taxon>
    </lineage>
</organism>
<accession>A0A195E706</accession>
<evidence type="ECO:0000313" key="3">
    <source>
        <dbReference type="Proteomes" id="UP000078492"/>
    </source>
</evidence>
<keyword evidence="3" id="KW-1185">Reference proteome</keyword>